<dbReference type="SMART" id="SM00354">
    <property type="entry name" value="HTH_LACI"/>
    <property type="match status" value="1"/>
</dbReference>
<reference evidence="5 6" key="1">
    <citation type="submission" date="2013-01" db="EMBL/GenBank/DDBJ databases">
        <authorList>
            <person name="Fiebig A."/>
            <person name="Goeker M."/>
            <person name="Klenk H.-P.P."/>
        </authorList>
    </citation>
    <scope>NUCLEOTIDE SEQUENCE [LARGE SCALE GENOMIC DNA]</scope>
    <source>
        <strain evidence="5 6">DSM 24838</strain>
    </source>
</reference>
<evidence type="ECO:0000256" key="1">
    <source>
        <dbReference type="ARBA" id="ARBA00023015"/>
    </source>
</evidence>
<evidence type="ECO:0000313" key="5">
    <source>
        <dbReference type="EMBL" id="KIQ69380.1"/>
    </source>
</evidence>
<dbReference type="STRING" id="1123501.Wenmar_01742"/>
<sequence length="343" mass="36513">MVWGTGVATLKDIALRTGVSVNTVSLALRGSPRVGERTREKILEFARALDYTPNHAAQALVTRRNMTVGLLLTDMTNPVLTQVAQKLEIELKAKGYVTLLAASNGDGEEQERALATFRSRQLDGVFVYPNHRRELDGIRRLAASGMPVVLLAGKEVEGLDVVTIDEQHGSALAARHLIALGHRRIGLIDSDRATGNSEKIDGYRQALLEAGIEVDPALIVGPGGHSVAQGYGAMGQLLRLADPPTAVLSSTDRIAMGALRWCEDNGVDVPGDVSVFGYDNVEYAEAASTPLSSVDYPAEEIARAAAGLILRRIEGEPGEGDGAPERIILKPELALRASTGARG</sequence>
<comment type="caution">
    <text evidence="5">The sequence shown here is derived from an EMBL/GenBank/DDBJ whole genome shotgun (WGS) entry which is preliminary data.</text>
</comment>
<dbReference type="GO" id="GO:0000976">
    <property type="term" value="F:transcription cis-regulatory region binding"/>
    <property type="evidence" value="ECO:0007669"/>
    <property type="project" value="TreeGrafter"/>
</dbReference>
<dbReference type="PANTHER" id="PTHR30146">
    <property type="entry name" value="LACI-RELATED TRANSCRIPTIONAL REPRESSOR"/>
    <property type="match status" value="1"/>
</dbReference>
<feature type="domain" description="HTH lacI-type" evidence="4">
    <location>
        <begin position="8"/>
        <end position="62"/>
    </location>
</feature>
<evidence type="ECO:0000313" key="6">
    <source>
        <dbReference type="Proteomes" id="UP000035100"/>
    </source>
</evidence>
<name>A0A0D0NM61_9RHOB</name>
<dbReference type="CDD" id="cd01392">
    <property type="entry name" value="HTH_LacI"/>
    <property type="match status" value="1"/>
</dbReference>
<dbReference type="Gene3D" id="1.10.260.40">
    <property type="entry name" value="lambda repressor-like DNA-binding domains"/>
    <property type="match status" value="1"/>
</dbReference>
<keyword evidence="1" id="KW-0805">Transcription regulation</keyword>
<organism evidence="5 6">
    <name type="scientific">Wenxinia marina DSM 24838</name>
    <dbReference type="NCBI Taxonomy" id="1123501"/>
    <lineage>
        <taxon>Bacteria</taxon>
        <taxon>Pseudomonadati</taxon>
        <taxon>Pseudomonadota</taxon>
        <taxon>Alphaproteobacteria</taxon>
        <taxon>Rhodobacterales</taxon>
        <taxon>Roseobacteraceae</taxon>
        <taxon>Wenxinia</taxon>
    </lineage>
</organism>
<dbReference type="AlphaFoldDB" id="A0A0D0NM61"/>
<dbReference type="EMBL" id="AONG01000009">
    <property type="protein sequence ID" value="KIQ69380.1"/>
    <property type="molecule type" value="Genomic_DNA"/>
</dbReference>
<dbReference type="Gene3D" id="3.40.50.2300">
    <property type="match status" value="2"/>
</dbReference>
<dbReference type="PROSITE" id="PS50932">
    <property type="entry name" value="HTH_LACI_2"/>
    <property type="match status" value="1"/>
</dbReference>
<dbReference type="Pfam" id="PF00356">
    <property type="entry name" value="LacI"/>
    <property type="match status" value="1"/>
</dbReference>
<keyword evidence="3" id="KW-0804">Transcription</keyword>
<dbReference type="Pfam" id="PF13377">
    <property type="entry name" value="Peripla_BP_3"/>
    <property type="match status" value="1"/>
</dbReference>
<dbReference type="InterPro" id="IPR010982">
    <property type="entry name" value="Lambda_DNA-bd_dom_sf"/>
</dbReference>
<dbReference type="eggNOG" id="COG1609">
    <property type="taxonomic scope" value="Bacteria"/>
</dbReference>
<protein>
    <submittedName>
        <fullName evidence="5">Transcriptional regulator, LacI family</fullName>
    </submittedName>
</protein>
<keyword evidence="2" id="KW-0238">DNA-binding</keyword>
<gene>
    <name evidence="5" type="ORF">Wenmar_01742</name>
</gene>
<dbReference type="CDD" id="cd06267">
    <property type="entry name" value="PBP1_LacI_sugar_binding-like"/>
    <property type="match status" value="1"/>
</dbReference>
<dbReference type="InterPro" id="IPR000843">
    <property type="entry name" value="HTH_LacI"/>
</dbReference>
<evidence type="ECO:0000256" key="3">
    <source>
        <dbReference type="ARBA" id="ARBA00023163"/>
    </source>
</evidence>
<dbReference type="GO" id="GO:0003700">
    <property type="term" value="F:DNA-binding transcription factor activity"/>
    <property type="evidence" value="ECO:0007669"/>
    <property type="project" value="TreeGrafter"/>
</dbReference>
<dbReference type="InterPro" id="IPR028082">
    <property type="entry name" value="Peripla_BP_I"/>
</dbReference>
<dbReference type="PROSITE" id="PS00356">
    <property type="entry name" value="HTH_LACI_1"/>
    <property type="match status" value="1"/>
</dbReference>
<dbReference type="PANTHER" id="PTHR30146:SF109">
    <property type="entry name" value="HTH-TYPE TRANSCRIPTIONAL REGULATOR GALS"/>
    <property type="match status" value="1"/>
</dbReference>
<dbReference type="PATRIC" id="fig|1123501.6.peg.1833"/>
<evidence type="ECO:0000256" key="2">
    <source>
        <dbReference type="ARBA" id="ARBA00023125"/>
    </source>
</evidence>
<dbReference type="Proteomes" id="UP000035100">
    <property type="component" value="Unassembled WGS sequence"/>
</dbReference>
<proteinExistence type="predicted"/>
<dbReference type="SUPFAM" id="SSF53822">
    <property type="entry name" value="Periplasmic binding protein-like I"/>
    <property type="match status" value="1"/>
</dbReference>
<evidence type="ECO:0000259" key="4">
    <source>
        <dbReference type="PROSITE" id="PS50932"/>
    </source>
</evidence>
<dbReference type="SUPFAM" id="SSF47413">
    <property type="entry name" value="lambda repressor-like DNA-binding domains"/>
    <property type="match status" value="1"/>
</dbReference>
<keyword evidence="6" id="KW-1185">Reference proteome</keyword>
<dbReference type="InterPro" id="IPR046335">
    <property type="entry name" value="LacI/GalR-like_sensor"/>
</dbReference>
<accession>A0A0D0NM61</accession>